<reference key="1">
    <citation type="journal article" date="2011" name="Mol. Biol. Evol.">
        <title>Unity in variety -- the pan-genome of the Chlamydiae.</title>
        <authorList>
            <person name="Collingro A."/>
            <person name="Tischler P."/>
            <person name="Weinmaier T."/>
            <person name="Penz T."/>
            <person name="Heinz E."/>
            <person name="Brunham R.C."/>
            <person name="Read T.D."/>
            <person name="Bavoil P.M."/>
            <person name="Sachse K."/>
            <person name="Kahane S."/>
            <person name="Friedman M.G."/>
            <person name="Rattei T."/>
            <person name="Myers G.S.A."/>
            <person name="Horn M."/>
        </authorList>
    </citation>
    <scope>NUCLEOTIDE SEQUENCE</scope>
    <source>
        <strain>Z</strain>
    </source>
</reference>
<dbReference type="Proteomes" id="UP000000496">
    <property type="component" value="Plasmid pSn"/>
</dbReference>
<dbReference type="KEGG" id="sng:SNE_B24690"/>
<evidence type="ECO:0000313" key="1">
    <source>
        <dbReference type="EMBL" id="CCB87828.1"/>
    </source>
</evidence>
<accession>F8L2Y2</accession>
<sequence>MQETEKKPFIEALYKYNEFKGKP</sequence>
<keyword evidence="2" id="KW-1185">Reference proteome</keyword>
<organism evidence="1 2">
    <name type="scientific">Simkania negevensis (strain ATCC VR-1471 / DSM 27360 / Z)</name>
    <dbReference type="NCBI Taxonomy" id="331113"/>
    <lineage>
        <taxon>Bacteria</taxon>
        <taxon>Pseudomonadati</taxon>
        <taxon>Chlamydiota</taxon>
        <taxon>Chlamydiia</taxon>
        <taxon>Parachlamydiales</taxon>
        <taxon>Simkaniaceae</taxon>
        <taxon>Simkania</taxon>
    </lineage>
</organism>
<gene>
    <name evidence="1" type="ordered locus">SNE_B24690</name>
</gene>
<evidence type="ECO:0000313" key="2">
    <source>
        <dbReference type="Proteomes" id="UP000000496"/>
    </source>
</evidence>
<name>F8L2Y2_SIMNZ</name>
<geneLocation type="plasmid" evidence="1 2">
    <name>pSn</name>
</geneLocation>
<dbReference type="AlphaFoldDB" id="F8L2Y2"/>
<dbReference type="EMBL" id="FR872581">
    <property type="protein sequence ID" value="CCB87828.1"/>
    <property type="molecule type" value="Genomic_DNA"/>
</dbReference>
<keyword evidence="1" id="KW-0614">Plasmid</keyword>
<reference evidence="1 2" key="2">
    <citation type="journal article" date="2011" name="Mol. Biol. Evol.">
        <title>Unity in variety--the pan-genome of the Chlamydiae.</title>
        <authorList>
            <person name="Collingro A."/>
            <person name="Tischler P."/>
            <person name="Weinmaier T."/>
            <person name="Penz T."/>
            <person name="Heinz E."/>
            <person name="Brunham R.C."/>
            <person name="Read T.D."/>
            <person name="Bavoil P.M."/>
            <person name="Sachse K."/>
            <person name="Kahane S."/>
            <person name="Friedman M.G."/>
            <person name="Rattei T."/>
            <person name="Myers G.S."/>
            <person name="Horn M."/>
        </authorList>
    </citation>
    <scope>NUCLEOTIDE SEQUENCE [LARGE SCALE GENOMIC DNA]</scope>
    <source>
        <strain evidence="2">ATCC VR-1471 / Z</strain>
        <plasmid evidence="1 2">pSn</plasmid>
    </source>
</reference>
<protein>
    <submittedName>
        <fullName evidence="1">Uncharacterized protein</fullName>
    </submittedName>
</protein>
<dbReference type="HOGENOM" id="CLU_3423109_0_0_0"/>
<proteinExistence type="predicted"/>